<dbReference type="PANTHER" id="PTHR44068:SF11">
    <property type="entry name" value="GERANYL DIPHOSPHATE 2-C-METHYLTRANSFERASE"/>
    <property type="match status" value="1"/>
</dbReference>
<comment type="caution">
    <text evidence="3">The sequence shown here is derived from an EMBL/GenBank/DDBJ whole genome shotgun (WGS) entry which is preliminary data.</text>
</comment>
<dbReference type="Gene3D" id="3.40.50.150">
    <property type="entry name" value="Vaccinia Virus protein VP39"/>
    <property type="match status" value="1"/>
</dbReference>
<dbReference type="InterPro" id="IPR050447">
    <property type="entry name" value="Erg6_SMT_methyltransf"/>
</dbReference>
<protein>
    <submittedName>
        <fullName evidence="3">Class I SAM-dependent methyltransferase</fullName>
    </submittedName>
</protein>
<dbReference type="CDD" id="cd02440">
    <property type="entry name" value="AdoMet_MTases"/>
    <property type="match status" value="1"/>
</dbReference>
<dbReference type="OrthoDB" id="529208at2"/>
<keyword evidence="1 3" id="KW-0808">Transferase</keyword>
<dbReference type="GO" id="GO:0008757">
    <property type="term" value="F:S-adenosylmethionine-dependent methyltransferase activity"/>
    <property type="evidence" value="ECO:0007669"/>
    <property type="project" value="InterPro"/>
</dbReference>
<dbReference type="InterPro" id="IPR013216">
    <property type="entry name" value="Methyltransf_11"/>
</dbReference>
<name>A0A3P1SV92_9GAMM</name>
<keyword evidence="3" id="KW-0489">Methyltransferase</keyword>
<evidence type="ECO:0000313" key="4">
    <source>
        <dbReference type="Proteomes" id="UP000267535"/>
    </source>
</evidence>
<sequence length="272" mass="30781">MDLEQHYSDHLDTDSLLKQIKTRYPDGPNVYQLAPVDQLHIGGIKSSEKLLKRLEQINPTRILEIGSGLGGLMRLISDNFKHTELIGIDITHRFNLFNNALTSLNPTNKPVQTITCDAQQMPFADNHFDCIIFQHSLLNIPDTKACLAECHRVLSSEGTLLLHEVLEGSNPEQMRYPVPWAREQKHSHLIPLTTLEQRLSASGFLLYSNKNWSEEALQWRQRQAGKEKTTQPVDTISPALVLGQEFKKMGPNVMANLNAGAVEVRELVCRRD</sequence>
<dbReference type="Proteomes" id="UP000267535">
    <property type="component" value="Unassembled WGS sequence"/>
</dbReference>
<dbReference type="Pfam" id="PF08241">
    <property type="entry name" value="Methyltransf_11"/>
    <property type="match status" value="1"/>
</dbReference>
<dbReference type="SUPFAM" id="SSF53335">
    <property type="entry name" value="S-adenosyl-L-methionine-dependent methyltransferases"/>
    <property type="match status" value="1"/>
</dbReference>
<accession>A0A3P1SV92</accession>
<evidence type="ECO:0000313" key="3">
    <source>
        <dbReference type="EMBL" id="RRD01137.1"/>
    </source>
</evidence>
<evidence type="ECO:0000259" key="2">
    <source>
        <dbReference type="Pfam" id="PF08241"/>
    </source>
</evidence>
<dbReference type="GO" id="GO:0032259">
    <property type="term" value="P:methylation"/>
    <property type="evidence" value="ECO:0007669"/>
    <property type="project" value="UniProtKB-KW"/>
</dbReference>
<feature type="domain" description="Methyltransferase type 11" evidence="2">
    <location>
        <begin position="63"/>
        <end position="161"/>
    </location>
</feature>
<dbReference type="AlphaFoldDB" id="A0A3P1SV92"/>
<dbReference type="EMBL" id="RQXV01000001">
    <property type="protein sequence ID" value="RRD01137.1"/>
    <property type="molecule type" value="Genomic_DNA"/>
</dbReference>
<evidence type="ECO:0000256" key="1">
    <source>
        <dbReference type="ARBA" id="ARBA00022679"/>
    </source>
</evidence>
<dbReference type="InterPro" id="IPR029063">
    <property type="entry name" value="SAM-dependent_MTases_sf"/>
</dbReference>
<dbReference type="PANTHER" id="PTHR44068">
    <property type="entry name" value="ZGC:194242"/>
    <property type="match status" value="1"/>
</dbReference>
<proteinExistence type="predicted"/>
<organism evidence="3 4">
    <name type="scientific">Amphritea balenae</name>
    <dbReference type="NCBI Taxonomy" id="452629"/>
    <lineage>
        <taxon>Bacteria</taxon>
        <taxon>Pseudomonadati</taxon>
        <taxon>Pseudomonadota</taxon>
        <taxon>Gammaproteobacteria</taxon>
        <taxon>Oceanospirillales</taxon>
        <taxon>Oceanospirillaceae</taxon>
        <taxon>Amphritea</taxon>
    </lineage>
</organism>
<reference evidence="3 4" key="1">
    <citation type="submission" date="2018-11" db="EMBL/GenBank/DDBJ databases">
        <title>The draft genome sequence of Amphritea balenae JAMM 1525T.</title>
        <authorList>
            <person name="Fang Z."/>
            <person name="Zhang Y."/>
            <person name="Han X."/>
        </authorList>
    </citation>
    <scope>NUCLEOTIDE SEQUENCE [LARGE SCALE GENOMIC DNA]</scope>
    <source>
        <strain evidence="3 4">JAMM 1525</strain>
    </source>
</reference>
<dbReference type="RefSeq" id="WP_124924209.1">
    <property type="nucleotide sequence ID" value="NZ_BMOH01000001.1"/>
</dbReference>
<keyword evidence="4" id="KW-1185">Reference proteome</keyword>
<gene>
    <name evidence="3" type="ORF">EHS89_00815</name>
</gene>